<dbReference type="InterPro" id="IPR047265">
    <property type="entry name" value="PIF1-like_bHLH"/>
</dbReference>
<feature type="compositionally biased region" description="Basic residues" evidence="6">
    <location>
        <begin position="8"/>
        <end position="17"/>
    </location>
</feature>
<dbReference type="AlphaFoldDB" id="A0AAQ3UFI9"/>
<sequence length="552" mass="59230">RWWVPRRSPARHHHHHTPVSAPGEKRIQFARLAPLYNAAARATWQQHVSEPCPALLCSPSSPTLGSALQVRRCRSDIRAEADKHILSELSASASSRRLWDADMNQYAPDWSSTMGDACFAPLGYSGGGGGDDGLIELLWCNGHVVMQTQAPPRKPPTATRPDHKPAAGDDEAAAAAWFQYPAVDDPLERDLFAELFGETARGSEADRKEEGENKYTAPARQARLMPPPPRPEAEKDASAEDGVGVAAEECAAATEGGDSSMLTVGSSFCGSNHVQAAPCAEPPRAGGGGKAAAAARDATTVTSSSMRPRSCTTRSGGQPAGKRKQSDAAAEEEDEDAEFESAAADVTREPPQKLATAKRRRAAEVHNLSERRRRDRINEKMKALQELIPHCNKTDKASMLDEAIEYLKSLQLQLQMMWMGGGMAPPVVFQAAGVHHQYMQPMVAPPPPHHAQLASMPRMPFMAPPPAVQAPSPVPDPYARYLAVDHLPPPPPMHYLHGMGFYPPQIPALLPPAAVPAATARTSPSDGILHKKHGGLSGIGSSSFLLPSPLPD</sequence>
<reference evidence="8 9" key="1">
    <citation type="submission" date="2024-02" db="EMBL/GenBank/DDBJ databases">
        <title>High-quality chromosome-scale genome assembly of Pensacola bahiagrass (Paspalum notatum Flugge var. saurae).</title>
        <authorList>
            <person name="Vega J.M."/>
            <person name="Podio M."/>
            <person name="Orjuela J."/>
            <person name="Siena L.A."/>
            <person name="Pessino S.C."/>
            <person name="Combes M.C."/>
            <person name="Mariac C."/>
            <person name="Albertini E."/>
            <person name="Pupilli F."/>
            <person name="Ortiz J.P.A."/>
            <person name="Leblanc O."/>
        </authorList>
    </citation>
    <scope>NUCLEOTIDE SEQUENCE [LARGE SCALE GENOMIC DNA]</scope>
    <source>
        <strain evidence="8">R1</strain>
        <tissue evidence="8">Leaf</tissue>
    </source>
</reference>
<evidence type="ECO:0000313" key="8">
    <source>
        <dbReference type="EMBL" id="WVZ91200.1"/>
    </source>
</evidence>
<evidence type="ECO:0000256" key="1">
    <source>
        <dbReference type="ARBA" id="ARBA00004123"/>
    </source>
</evidence>
<dbReference type="PANTHER" id="PTHR46807">
    <property type="entry name" value="TRANSCRIPTION FACTOR PIF3"/>
    <property type="match status" value="1"/>
</dbReference>
<evidence type="ECO:0000256" key="4">
    <source>
        <dbReference type="ARBA" id="ARBA00023163"/>
    </source>
</evidence>
<dbReference type="Pfam" id="PF00010">
    <property type="entry name" value="HLH"/>
    <property type="match status" value="1"/>
</dbReference>
<organism evidence="8 9">
    <name type="scientific">Paspalum notatum var. saurae</name>
    <dbReference type="NCBI Taxonomy" id="547442"/>
    <lineage>
        <taxon>Eukaryota</taxon>
        <taxon>Viridiplantae</taxon>
        <taxon>Streptophyta</taxon>
        <taxon>Embryophyta</taxon>
        <taxon>Tracheophyta</taxon>
        <taxon>Spermatophyta</taxon>
        <taxon>Magnoliopsida</taxon>
        <taxon>Liliopsida</taxon>
        <taxon>Poales</taxon>
        <taxon>Poaceae</taxon>
        <taxon>PACMAD clade</taxon>
        <taxon>Panicoideae</taxon>
        <taxon>Andropogonodae</taxon>
        <taxon>Paspaleae</taxon>
        <taxon>Paspalinae</taxon>
        <taxon>Paspalum</taxon>
    </lineage>
</organism>
<feature type="compositionally biased region" description="Basic and acidic residues" evidence="6">
    <location>
        <begin position="201"/>
        <end position="213"/>
    </location>
</feature>
<dbReference type="EMBL" id="CP144752">
    <property type="protein sequence ID" value="WVZ91200.1"/>
    <property type="molecule type" value="Genomic_DNA"/>
</dbReference>
<dbReference type="InterPro" id="IPR011598">
    <property type="entry name" value="bHLH_dom"/>
</dbReference>
<dbReference type="GO" id="GO:0005634">
    <property type="term" value="C:nucleus"/>
    <property type="evidence" value="ECO:0007669"/>
    <property type="project" value="UniProtKB-SubCell"/>
</dbReference>
<keyword evidence="4" id="KW-0804">Transcription</keyword>
<dbReference type="SUPFAM" id="SSF47459">
    <property type="entry name" value="HLH, helix-loop-helix DNA-binding domain"/>
    <property type="match status" value="1"/>
</dbReference>
<dbReference type="FunFam" id="4.10.280.10:FF:000004">
    <property type="entry name" value="Basic helix-loop-helix transcription factor"/>
    <property type="match status" value="1"/>
</dbReference>
<evidence type="ECO:0000256" key="3">
    <source>
        <dbReference type="ARBA" id="ARBA00023015"/>
    </source>
</evidence>
<evidence type="ECO:0000313" key="9">
    <source>
        <dbReference type="Proteomes" id="UP001341281"/>
    </source>
</evidence>
<keyword evidence="3" id="KW-0805">Transcription regulation</keyword>
<dbReference type="PROSITE" id="PS50888">
    <property type="entry name" value="BHLH"/>
    <property type="match status" value="1"/>
</dbReference>
<accession>A0AAQ3UFI9</accession>
<evidence type="ECO:0000256" key="6">
    <source>
        <dbReference type="SAM" id="MobiDB-lite"/>
    </source>
</evidence>
<protein>
    <recommendedName>
        <fullName evidence="7">BHLH domain-containing protein</fullName>
    </recommendedName>
</protein>
<name>A0AAQ3UFI9_PASNO</name>
<feature type="non-terminal residue" evidence="8">
    <location>
        <position position="1"/>
    </location>
</feature>
<dbReference type="Gene3D" id="4.10.280.10">
    <property type="entry name" value="Helix-loop-helix DNA-binding domain"/>
    <property type="match status" value="1"/>
</dbReference>
<feature type="compositionally biased region" description="Basic and acidic residues" evidence="6">
    <location>
        <begin position="362"/>
        <end position="375"/>
    </location>
</feature>
<comment type="similarity">
    <text evidence="2">Belongs to the bHLH protein family.</text>
</comment>
<keyword evidence="5" id="KW-0539">Nucleus</keyword>
<dbReference type="InterPro" id="IPR044273">
    <property type="entry name" value="PIF3-like"/>
</dbReference>
<comment type="subcellular location">
    <subcellularLocation>
        <location evidence="1">Nucleus</location>
    </subcellularLocation>
</comment>
<dbReference type="CDD" id="cd11445">
    <property type="entry name" value="bHLH_AtPIF_like"/>
    <property type="match status" value="1"/>
</dbReference>
<feature type="region of interest" description="Disordered" evidence="6">
    <location>
        <begin position="280"/>
        <end position="375"/>
    </location>
</feature>
<feature type="region of interest" description="Disordered" evidence="6">
    <location>
        <begin position="200"/>
        <end position="242"/>
    </location>
</feature>
<evidence type="ECO:0000256" key="5">
    <source>
        <dbReference type="ARBA" id="ARBA00023242"/>
    </source>
</evidence>
<feature type="domain" description="BHLH" evidence="7">
    <location>
        <begin position="361"/>
        <end position="410"/>
    </location>
</feature>
<feature type="compositionally biased region" description="Acidic residues" evidence="6">
    <location>
        <begin position="329"/>
        <end position="339"/>
    </location>
</feature>
<feature type="compositionally biased region" description="Low complexity" evidence="6">
    <location>
        <begin position="148"/>
        <end position="159"/>
    </location>
</feature>
<feature type="region of interest" description="Disordered" evidence="6">
    <location>
        <begin position="1"/>
        <end position="21"/>
    </location>
</feature>
<dbReference type="SMART" id="SM00353">
    <property type="entry name" value="HLH"/>
    <property type="match status" value="1"/>
</dbReference>
<dbReference type="PANTHER" id="PTHR46807:SF7">
    <property type="entry name" value="BHLH DOMAIN-CONTAINING PROTEIN"/>
    <property type="match status" value="1"/>
</dbReference>
<dbReference type="InterPro" id="IPR036638">
    <property type="entry name" value="HLH_DNA-bd_sf"/>
</dbReference>
<proteinExistence type="inferred from homology"/>
<gene>
    <name evidence="8" type="ORF">U9M48_037403</name>
</gene>
<evidence type="ECO:0000259" key="7">
    <source>
        <dbReference type="PROSITE" id="PS50888"/>
    </source>
</evidence>
<feature type="compositionally biased region" description="Polar residues" evidence="6">
    <location>
        <begin position="299"/>
        <end position="316"/>
    </location>
</feature>
<keyword evidence="9" id="KW-1185">Reference proteome</keyword>
<dbReference type="GO" id="GO:0003700">
    <property type="term" value="F:DNA-binding transcription factor activity"/>
    <property type="evidence" value="ECO:0007669"/>
    <property type="project" value="InterPro"/>
</dbReference>
<dbReference type="Proteomes" id="UP001341281">
    <property type="component" value="Chromosome 08"/>
</dbReference>
<feature type="region of interest" description="Disordered" evidence="6">
    <location>
        <begin position="148"/>
        <end position="170"/>
    </location>
</feature>
<dbReference type="GO" id="GO:0046983">
    <property type="term" value="F:protein dimerization activity"/>
    <property type="evidence" value="ECO:0007669"/>
    <property type="project" value="InterPro"/>
</dbReference>
<evidence type="ECO:0000256" key="2">
    <source>
        <dbReference type="ARBA" id="ARBA00005510"/>
    </source>
</evidence>